<accession>A0A5N3USI5</accession>
<evidence type="ECO:0000256" key="7">
    <source>
        <dbReference type="ARBA" id="ARBA00022990"/>
    </source>
</evidence>
<reference evidence="16 17" key="1">
    <citation type="submission" date="2019-06" db="EMBL/GenBank/DDBJ databases">
        <title>Discovery of a novel chromosome fission-fusion reversal in muntjac.</title>
        <authorList>
            <person name="Mudd A.B."/>
            <person name="Bredeson J.V."/>
            <person name="Baum R."/>
            <person name="Hockemeyer D."/>
            <person name="Rokhsar D.S."/>
        </authorList>
    </citation>
    <scope>NUCLEOTIDE SEQUENCE [LARGE SCALE GENOMIC DNA]</scope>
    <source>
        <strain evidence="16">UCam_UCB_Mr</strain>
        <tissue evidence="16">Fibroblast cell line</tissue>
    </source>
</reference>
<evidence type="ECO:0000256" key="6">
    <source>
        <dbReference type="ARBA" id="ARBA00022792"/>
    </source>
</evidence>
<comment type="subunit">
    <text evidence="15">F-type ATPases have 2 components, CF(1) - the catalytic core - and CF(0) - the membrane proton channel. CF(1) and CF(0) have multiple subunits.</text>
</comment>
<name>A0A5N3USI5_MUNRE</name>
<keyword evidence="3 15" id="KW-0813">Transport</keyword>
<dbReference type="AlphaFoldDB" id="A0A5N3USI5"/>
<evidence type="ECO:0000256" key="13">
    <source>
        <dbReference type="ARBA" id="ARBA00064647"/>
    </source>
</evidence>
<dbReference type="GO" id="GO:0045259">
    <property type="term" value="C:proton-transporting ATP synthase complex"/>
    <property type="evidence" value="ECO:0007669"/>
    <property type="project" value="UniProtKB-UniRule"/>
</dbReference>
<dbReference type="GO" id="GO:0015078">
    <property type="term" value="F:proton transmembrane transporter activity"/>
    <property type="evidence" value="ECO:0007669"/>
    <property type="project" value="InterPro"/>
</dbReference>
<sequence length="70" mass="7747">VSPLIKLGGYSALFLGLAYGAKRYNYLKPRAEEERRLAAEGHQFDLWPGKIPHASGHLNPCTTTTEAHEP</sequence>
<comment type="similarity">
    <text evidence="2 15">Belongs to the ATPase e subunit family.</text>
</comment>
<dbReference type="InterPro" id="IPR008386">
    <property type="entry name" value="ATP_synth_F0_esu_mt"/>
</dbReference>
<comment type="function">
    <text evidence="12 15">Subunit e, of the mitochondrial membrane ATP synthase complex (F(1)F(0) ATP synthase or Complex V) that produces ATP from ADP in the presence of a proton gradient across the membrane which is generated by electron transport complexes of the respiratory chain. ATP synthase complex consist of a soluble F(1) head domain - the catalytic core - and a membrane F(1) domain - the membrane proton channel. These two domains are linked by a central stalk rotating inside the F(1) region and a stationary peripheral stalk. During catalysis, ATP synthesis in the catalytic domain of F(1) is coupled via a rotary mechanism of the central stalk subunits to proton translocation. In vivo, can only synthesize ATP although its ATP hydrolase activity can be activated artificially in vitro. Part of the complex F(0) domain.</text>
</comment>
<evidence type="ECO:0000256" key="10">
    <source>
        <dbReference type="ARBA" id="ARBA00023136"/>
    </source>
</evidence>
<dbReference type="GO" id="GO:0015986">
    <property type="term" value="P:proton motive force-driven ATP synthesis"/>
    <property type="evidence" value="ECO:0007669"/>
    <property type="project" value="InterPro"/>
</dbReference>
<evidence type="ECO:0000256" key="3">
    <source>
        <dbReference type="ARBA" id="ARBA00022448"/>
    </source>
</evidence>
<evidence type="ECO:0000256" key="8">
    <source>
        <dbReference type="ARBA" id="ARBA00023065"/>
    </source>
</evidence>
<proteinExistence type="inferred from homology"/>
<keyword evidence="7" id="KW-0007">Acetylation</keyword>
<dbReference type="PANTHER" id="PTHR12427:SF1">
    <property type="entry name" value="ATP SYNTHASE SUBUNIT E, MITOCHONDRIAL"/>
    <property type="match status" value="1"/>
</dbReference>
<comment type="subunit">
    <text evidence="13">Component of the ATP synthase complex composed at least of ATP5F1A/subunit alpha, ATP5F1B/subunit beta, ATP5MC1/subunit c (homooctomer), MT-ATP6/subunit a, MT-ATP8/subunit 8, ATP5ME/subunit e, ATP5MF/subunit f, ATP5MG/subunit g, ATP5MK/subunit k, ATP5MJ/subunit j, ATP5F1C/subunit gamma, ATP5F1D/subunit delta, ATP5F1E/subunit epsilon, ATP5PF/subunit F6, ATP5PB/subunit b, ATP5PD/subunit d, ATP5PO/subunit OSCP. ATP synthase complex consists of a soluble F(1) head domain (subunits alpha(3) and beta(3)) - the catalytic core - and a membrane F(0) domain - the membrane proton channel (subunits c, a, 8, e, f, g, k and j). These two domains are linked by a central stalk (subunits gamma, delta, and epsilon) rotating inside the F1 region and a stationary peripheral stalk (subunits F6, b, d, and OSCP).</text>
</comment>
<feature type="non-terminal residue" evidence="16">
    <location>
        <position position="1"/>
    </location>
</feature>
<keyword evidence="5 15" id="KW-0375">Hydrogen ion transport</keyword>
<dbReference type="EMBL" id="VCEB01005497">
    <property type="protein sequence ID" value="KAB0339747.1"/>
    <property type="molecule type" value="Genomic_DNA"/>
</dbReference>
<dbReference type="Proteomes" id="UP000326062">
    <property type="component" value="Unassembled WGS sequence"/>
</dbReference>
<protein>
    <recommendedName>
        <fullName evidence="14 15">ATP synthase F(0) complex subunit e, mitochondrial</fullName>
    </recommendedName>
</protein>
<evidence type="ECO:0000256" key="4">
    <source>
        <dbReference type="ARBA" id="ARBA00022547"/>
    </source>
</evidence>
<evidence type="ECO:0000256" key="12">
    <source>
        <dbReference type="ARBA" id="ARBA00057306"/>
    </source>
</evidence>
<keyword evidence="6 15" id="KW-0999">Mitochondrion inner membrane</keyword>
<keyword evidence="10" id="KW-0472">Membrane</keyword>
<evidence type="ECO:0000256" key="2">
    <source>
        <dbReference type="ARBA" id="ARBA00007333"/>
    </source>
</evidence>
<evidence type="ECO:0000256" key="9">
    <source>
        <dbReference type="ARBA" id="ARBA00023128"/>
    </source>
</evidence>
<evidence type="ECO:0000256" key="11">
    <source>
        <dbReference type="ARBA" id="ARBA00023310"/>
    </source>
</evidence>
<keyword evidence="17" id="KW-1185">Reference proteome</keyword>
<dbReference type="Pfam" id="PF05680">
    <property type="entry name" value="ATP-synt_E"/>
    <property type="match status" value="1"/>
</dbReference>
<comment type="subcellular location">
    <subcellularLocation>
        <location evidence="1 15">Mitochondrion inner membrane</location>
    </subcellularLocation>
</comment>
<evidence type="ECO:0000256" key="14">
    <source>
        <dbReference type="ARBA" id="ARBA00074682"/>
    </source>
</evidence>
<evidence type="ECO:0000256" key="5">
    <source>
        <dbReference type="ARBA" id="ARBA00022781"/>
    </source>
</evidence>
<organism evidence="16 17">
    <name type="scientific">Muntiacus reevesi</name>
    <name type="common">Reeves' muntjac</name>
    <name type="synonym">Cervus reevesi</name>
    <dbReference type="NCBI Taxonomy" id="9886"/>
    <lineage>
        <taxon>Eukaryota</taxon>
        <taxon>Metazoa</taxon>
        <taxon>Chordata</taxon>
        <taxon>Craniata</taxon>
        <taxon>Vertebrata</taxon>
        <taxon>Euteleostomi</taxon>
        <taxon>Mammalia</taxon>
        <taxon>Eutheria</taxon>
        <taxon>Laurasiatheria</taxon>
        <taxon>Artiodactyla</taxon>
        <taxon>Ruminantia</taxon>
        <taxon>Pecora</taxon>
        <taxon>Cervidae</taxon>
        <taxon>Muntiacinae</taxon>
        <taxon>Muntiacus</taxon>
    </lineage>
</organism>
<keyword evidence="11 15" id="KW-0066">ATP synthesis</keyword>
<keyword evidence="9 15" id="KW-0496">Mitochondrion</keyword>
<evidence type="ECO:0000313" key="16">
    <source>
        <dbReference type="EMBL" id="KAB0339747.1"/>
    </source>
</evidence>
<keyword evidence="8 15" id="KW-0406">Ion transport</keyword>
<dbReference type="GO" id="GO:0005743">
    <property type="term" value="C:mitochondrial inner membrane"/>
    <property type="evidence" value="ECO:0007669"/>
    <property type="project" value="UniProtKB-SubCell"/>
</dbReference>
<keyword evidence="4 15" id="KW-0138">CF(0)</keyword>
<evidence type="ECO:0000256" key="15">
    <source>
        <dbReference type="RuleBase" id="RU367005"/>
    </source>
</evidence>
<gene>
    <name evidence="16" type="ORF">FD755_024867</name>
</gene>
<evidence type="ECO:0000256" key="1">
    <source>
        <dbReference type="ARBA" id="ARBA00004273"/>
    </source>
</evidence>
<evidence type="ECO:0000313" key="17">
    <source>
        <dbReference type="Proteomes" id="UP000326062"/>
    </source>
</evidence>
<dbReference type="PANTHER" id="PTHR12427">
    <property type="entry name" value="ATP SYNTHASE E CHAIN, MITOCHONDRIAL"/>
    <property type="match status" value="1"/>
</dbReference>
<comment type="caution">
    <text evidence="16">The sequence shown here is derived from an EMBL/GenBank/DDBJ whole genome shotgun (WGS) entry which is preliminary data.</text>
</comment>